<protein>
    <submittedName>
        <fullName evidence="2">Uncharacterized protein</fullName>
    </submittedName>
</protein>
<evidence type="ECO:0000313" key="3">
    <source>
        <dbReference type="Proteomes" id="UP000002748"/>
    </source>
</evidence>
<feature type="region of interest" description="Disordered" evidence="1">
    <location>
        <begin position="143"/>
        <end position="181"/>
    </location>
</feature>
<dbReference type="AlphaFoldDB" id="J5SY15"/>
<dbReference type="VEuPathDB" id="FungiDB:A1Q1_02840"/>
<feature type="compositionally biased region" description="Pro residues" evidence="1">
    <location>
        <begin position="101"/>
        <end position="110"/>
    </location>
</feature>
<sequence>MSPSISNALETGMSVCRHLQARRDHRKSRRRYRITQLIGAVNSLKYKRYSAKQVEPEFDIDSEDIEDCTTSSWTLELTSIDGQVYERLVEADQQSRVTSPNSPPEVPPRPTRLRSPTVQVRIDAPHHEVASLAGRVTQQLLTESEMSSVSSSDPYSSFPESLSSSDAGHSPLSLSPSTTRSYKSREEAVSAYEVWQAELTVQRNTLSKPELLYLAGVRLDEIPDSGRL</sequence>
<accession>J5SY15</accession>
<name>J5SY15_TRIAS</name>
<dbReference type="RefSeq" id="XP_014179544.1">
    <property type="nucleotide sequence ID" value="XM_014324069.1"/>
</dbReference>
<feature type="compositionally biased region" description="Low complexity" evidence="1">
    <location>
        <begin position="143"/>
        <end position="179"/>
    </location>
</feature>
<feature type="region of interest" description="Disordered" evidence="1">
    <location>
        <begin position="91"/>
        <end position="115"/>
    </location>
</feature>
<organism evidence="2 3">
    <name type="scientific">Trichosporon asahii var. asahii (strain ATCC 90039 / CBS 2479 / JCM 2466 / KCTC 7840 / NBRC 103889/ NCYC 2677 / UAMH 7654)</name>
    <name type="common">Yeast</name>
    <dbReference type="NCBI Taxonomy" id="1186058"/>
    <lineage>
        <taxon>Eukaryota</taxon>
        <taxon>Fungi</taxon>
        <taxon>Dikarya</taxon>
        <taxon>Basidiomycota</taxon>
        <taxon>Agaricomycotina</taxon>
        <taxon>Tremellomycetes</taxon>
        <taxon>Trichosporonales</taxon>
        <taxon>Trichosporonaceae</taxon>
        <taxon>Trichosporon</taxon>
    </lineage>
</organism>
<dbReference type="Proteomes" id="UP000002748">
    <property type="component" value="Unassembled WGS sequence"/>
</dbReference>
<dbReference type="KEGG" id="tasa:A1Q1_02840"/>
<proteinExistence type="predicted"/>
<reference evidence="2 3" key="1">
    <citation type="journal article" date="2012" name="Eukaryot. Cell">
        <title>Draft genome sequence of CBS 2479, the standard type strain of Trichosporon asahii.</title>
        <authorList>
            <person name="Yang R.Y."/>
            <person name="Li H.T."/>
            <person name="Zhu H."/>
            <person name="Zhou G.P."/>
            <person name="Wang M."/>
            <person name="Wang L."/>
        </authorList>
    </citation>
    <scope>NUCLEOTIDE SEQUENCE [LARGE SCALE GENOMIC DNA]</scope>
    <source>
        <strain evidence="3">ATCC 90039 / CBS 2479 / JCM 2466 / KCTC 7840 / NCYC 2677 / UAMH 7654</strain>
    </source>
</reference>
<dbReference type="GeneID" id="25986353"/>
<gene>
    <name evidence="2" type="ORF">A1Q1_02840</name>
</gene>
<dbReference type="HOGENOM" id="CLU_1215541_0_0_1"/>
<evidence type="ECO:0000313" key="2">
    <source>
        <dbReference type="EMBL" id="EJT48136.1"/>
    </source>
</evidence>
<dbReference type="EMBL" id="ALBS01000211">
    <property type="protein sequence ID" value="EJT48136.1"/>
    <property type="molecule type" value="Genomic_DNA"/>
</dbReference>
<comment type="caution">
    <text evidence="2">The sequence shown here is derived from an EMBL/GenBank/DDBJ whole genome shotgun (WGS) entry which is preliminary data.</text>
</comment>
<evidence type="ECO:0000256" key="1">
    <source>
        <dbReference type="SAM" id="MobiDB-lite"/>
    </source>
</evidence>